<reference evidence="2" key="2">
    <citation type="submission" date="2020-05" db="EMBL/GenBank/DDBJ databases">
        <authorList>
            <person name="Kim H.-S."/>
            <person name="Proctor R.H."/>
            <person name="Brown D.W."/>
        </authorList>
    </citation>
    <scope>NUCLEOTIDE SEQUENCE</scope>
    <source>
        <strain evidence="2">NRRL 20472</strain>
    </source>
</reference>
<evidence type="ECO:0000313" key="2">
    <source>
        <dbReference type="EMBL" id="KAF4973659.1"/>
    </source>
</evidence>
<organism evidence="2 3">
    <name type="scientific">Fusarium sarcochroum</name>
    <dbReference type="NCBI Taxonomy" id="1208366"/>
    <lineage>
        <taxon>Eukaryota</taxon>
        <taxon>Fungi</taxon>
        <taxon>Dikarya</taxon>
        <taxon>Ascomycota</taxon>
        <taxon>Pezizomycotina</taxon>
        <taxon>Sordariomycetes</taxon>
        <taxon>Hypocreomycetidae</taxon>
        <taxon>Hypocreales</taxon>
        <taxon>Nectriaceae</taxon>
        <taxon>Fusarium</taxon>
        <taxon>Fusarium lateritium species complex</taxon>
    </lineage>
</organism>
<proteinExistence type="predicted"/>
<name>A0A8H4UCM6_9HYPO</name>
<accession>A0A8H4UCM6</accession>
<reference evidence="2" key="1">
    <citation type="journal article" date="2020" name="BMC Genomics">
        <title>Correction to: Identification and distribution of gene clusters required for synthesis of sphingolipid metabolism inhibitors in diverse species of the filamentous fungus Fusarium.</title>
        <authorList>
            <person name="Kim H.S."/>
            <person name="Lohmar J.M."/>
            <person name="Busman M."/>
            <person name="Brown D.W."/>
            <person name="Naumann T.A."/>
            <person name="Divon H.H."/>
            <person name="Lysoe E."/>
            <person name="Uhlig S."/>
            <person name="Proctor R.H."/>
        </authorList>
    </citation>
    <scope>NUCLEOTIDE SEQUENCE</scope>
    <source>
        <strain evidence="2">NRRL 20472</strain>
    </source>
</reference>
<dbReference type="Proteomes" id="UP000622797">
    <property type="component" value="Unassembled WGS sequence"/>
</dbReference>
<keyword evidence="3" id="KW-1185">Reference proteome</keyword>
<sequence>MDGYRAIGGTGTRVNTHIHYRIQGLVQIEVDLVLQTLPKFYGYADPQGFIGRRPSATVIGVAGHRLHQGLEQLPDLPDVPDIQNKGRVIETNYVHECHGMSSDHVVRHISCRANAIHVYASARRPVSPSDFRDESTISSAKHQKTTPELPVTYATENLVPAERHSRLVSGVSRQHVTDVPP</sequence>
<evidence type="ECO:0000256" key="1">
    <source>
        <dbReference type="SAM" id="MobiDB-lite"/>
    </source>
</evidence>
<protein>
    <submittedName>
        <fullName evidence="2">Uncharacterized protein</fullName>
    </submittedName>
</protein>
<evidence type="ECO:0000313" key="3">
    <source>
        <dbReference type="Proteomes" id="UP000622797"/>
    </source>
</evidence>
<feature type="region of interest" description="Disordered" evidence="1">
    <location>
        <begin position="126"/>
        <end position="146"/>
    </location>
</feature>
<dbReference type="AlphaFoldDB" id="A0A8H4UCM6"/>
<comment type="caution">
    <text evidence="2">The sequence shown here is derived from an EMBL/GenBank/DDBJ whole genome shotgun (WGS) entry which is preliminary data.</text>
</comment>
<gene>
    <name evidence="2" type="ORF">FSARC_137</name>
</gene>
<dbReference type="EMBL" id="JABEXW010000008">
    <property type="protein sequence ID" value="KAF4973659.1"/>
    <property type="molecule type" value="Genomic_DNA"/>
</dbReference>